<accession>A0AAN3SD74</accession>
<reference evidence="1 2" key="1">
    <citation type="submission" date="2010-09" db="EMBL/GenBank/DDBJ databases">
        <authorList>
            <person name="Weinstock G."/>
            <person name="Sodergren E."/>
            <person name="Clifton S."/>
            <person name="Fulton L."/>
            <person name="Fulton B."/>
            <person name="Courtney L."/>
            <person name="Fronick C."/>
            <person name="Harrison M."/>
            <person name="Strong C."/>
            <person name="Farmer C."/>
            <person name="Delahaunty K."/>
            <person name="Markovic C."/>
            <person name="Hall O."/>
            <person name="Minx P."/>
            <person name="Tomlinson C."/>
            <person name="Mitreva M."/>
            <person name="Hou S."/>
            <person name="Chen J."/>
            <person name="Wollam A."/>
            <person name="Pepin K.H."/>
            <person name="Johnson M."/>
            <person name="Bhonagiri V."/>
            <person name="Zhang X."/>
            <person name="Suruliraj S."/>
            <person name="Warren W."/>
            <person name="Chinwalla A."/>
            <person name="Mardis E.R."/>
            <person name="Wilson R.K."/>
        </authorList>
    </citation>
    <scope>NUCLEOTIDE SEQUENCE [LARGE SCALE GENOMIC DNA]</scope>
    <source>
        <strain evidence="1 2">MS 85-1</strain>
    </source>
</reference>
<dbReference type="Proteomes" id="UP000005056">
    <property type="component" value="Unassembled WGS sequence"/>
</dbReference>
<protein>
    <submittedName>
        <fullName evidence="1">Uncharacterized protein</fullName>
    </submittedName>
</protein>
<evidence type="ECO:0000313" key="1">
    <source>
        <dbReference type="EMBL" id="EFU33399.1"/>
    </source>
</evidence>
<sequence>MLNALCSRALLVRFIYAGYTPAIRDSAVCCYCVLIMPTDHTHRVYFTYMNSYI</sequence>
<comment type="caution">
    <text evidence="1">The sequence shown here is derived from an EMBL/GenBank/DDBJ whole genome shotgun (WGS) entry which is preliminary data.</text>
</comment>
<evidence type="ECO:0000313" key="2">
    <source>
        <dbReference type="Proteomes" id="UP000005056"/>
    </source>
</evidence>
<gene>
    <name evidence="1" type="ORF">HMPREF9350_04807</name>
</gene>
<dbReference type="AlphaFoldDB" id="A0AAN3SD74"/>
<name>A0AAN3SD74_ECOLX</name>
<dbReference type="EMBL" id="ADWQ01000033">
    <property type="protein sequence ID" value="EFU33399.1"/>
    <property type="molecule type" value="Genomic_DNA"/>
</dbReference>
<proteinExistence type="predicted"/>
<organism evidence="1 2">
    <name type="scientific">Escherichia coli MS 85-1</name>
    <dbReference type="NCBI Taxonomy" id="679202"/>
    <lineage>
        <taxon>Bacteria</taxon>
        <taxon>Pseudomonadati</taxon>
        <taxon>Pseudomonadota</taxon>
        <taxon>Gammaproteobacteria</taxon>
        <taxon>Enterobacterales</taxon>
        <taxon>Enterobacteriaceae</taxon>
        <taxon>Escherichia</taxon>
    </lineage>
</organism>